<dbReference type="VEuPathDB" id="FungiDB:VP01_2096g2"/>
<proteinExistence type="predicted"/>
<dbReference type="Proteomes" id="UP000037035">
    <property type="component" value="Unassembled WGS sequence"/>
</dbReference>
<keyword evidence="2" id="KW-1185">Reference proteome</keyword>
<organism evidence="1 2">
    <name type="scientific">Puccinia sorghi</name>
    <dbReference type="NCBI Taxonomy" id="27349"/>
    <lineage>
        <taxon>Eukaryota</taxon>
        <taxon>Fungi</taxon>
        <taxon>Dikarya</taxon>
        <taxon>Basidiomycota</taxon>
        <taxon>Pucciniomycotina</taxon>
        <taxon>Pucciniomycetes</taxon>
        <taxon>Pucciniales</taxon>
        <taxon>Pucciniaceae</taxon>
        <taxon>Puccinia</taxon>
    </lineage>
</organism>
<dbReference type="AlphaFoldDB" id="A0A0L6VAG0"/>
<protein>
    <submittedName>
        <fullName evidence="1">Uncharacterized protein</fullName>
    </submittedName>
</protein>
<evidence type="ECO:0000313" key="1">
    <source>
        <dbReference type="EMBL" id="KNZ57699.1"/>
    </source>
</evidence>
<dbReference type="EMBL" id="LAVV01006944">
    <property type="protein sequence ID" value="KNZ57699.1"/>
    <property type="molecule type" value="Genomic_DNA"/>
</dbReference>
<gene>
    <name evidence="1" type="ORF">VP01_2096g2</name>
</gene>
<evidence type="ECO:0000313" key="2">
    <source>
        <dbReference type="Proteomes" id="UP000037035"/>
    </source>
</evidence>
<reference evidence="1 2" key="1">
    <citation type="submission" date="2015-08" db="EMBL/GenBank/DDBJ databases">
        <title>Next Generation Sequencing and Analysis of the Genome of Puccinia sorghi L Schw, the Causal Agent of Maize Common Rust.</title>
        <authorList>
            <person name="Rochi L."/>
            <person name="Burguener G."/>
            <person name="Darino M."/>
            <person name="Turjanski A."/>
            <person name="Kreff E."/>
            <person name="Dieguez M.J."/>
            <person name="Sacco F."/>
        </authorList>
    </citation>
    <scope>NUCLEOTIDE SEQUENCE [LARGE SCALE GENOMIC DNA]</scope>
    <source>
        <strain evidence="1 2">RO10H11247</strain>
    </source>
</reference>
<name>A0A0L6VAG0_9BASI</name>
<sequence length="93" mass="10821">MDNPSKAAKRAEMEDLLEAQVACNKAARISFPKHKAADENSEELDSDSWETLKLHMNRIYSHHLVNTKYNRHLLVYLDQQWAHYATQSHKPFG</sequence>
<accession>A0A0L6VAG0</accession>
<comment type="caution">
    <text evidence="1">The sequence shown here is derived from an EMBL/GenBank/DDBJ whole genome shotgun (WGS) entry which is preliminary data.</text>
</comment>